<dbReference type="Pfam" id="PF13405">
    <property type="entry name" value="EF-hand_6"/>
    <property type="match status" value="1"/>
</dbReference>
<evidence type="ECO:0000259" key="3">
    <source>
        <dbReference type="PROSITE" id="PS50222"/>
    </source>
</evidence>
<dbReference type="InterPro" id="IPR011992">
    <property type="entry name" value="EF-hand-dom_pair"/>
</dbReference>
<accession>A0A6P9F003</accession>
<dbReference type="Proteomes" id="UP000235220">
    <property type="component" value="Chromosome 8"/>
</dbReference>
<dbReference type="GO" id="GO:0005737">
    <property type="term" value="C:cytoplasm"/>
    <property type="evidence" value="ECO:0000318"/>
    <property type="project" value="GO_Central"/>
</dbReference>
<reference evidence="5" key="1">
    <citation type="submission" date="2025-08" db="UniProtKB">
        <authorList>
            <consortium name="RefSeq"/>
        </authorList>
    </citation>
    <scope>IDENTIFICATION</scope>
    <source>
        <tissue evidence="5">Leaves</tissue>
    </source>
</reference>
<dbReference type="RefSeq" id="XP_035549313.1">
    <property type="nucleotide sequence ID" value="XM_035693420.1"/>
</dbReference>
<dbReference type="GO" id="GO:0043226">
    <property type="term" value="C:organelle"/>
    <property type="evidence" value="ECO:0007669"/>
    <property type="project" value="UniProtKB-ARBA"/>
</dbReference>
<evidence type="ECO:0000313" key="5">
    <source>
        <dbReference type="RefSeq" id="XP_035549313.1"/>
    </source>
</evidence>
<dbReference type="GO" id="GO:0030234">
    <property type="term" value="F:enzyme regulator activity"/>
    <property type="evidence" value="ECO:0000318"/>
    <property type="project" value="GO_Central"/>
</dbReference>
<feature type="domain" description="EF-hand" evidence="3">
    <location>
        <begin position="82"/>
        <end position="114"/>
    </location>
</feature>
<dbReference type="FunFam" id="1.10.238.10:FF:000178">
    <property type="entry name" value="Calmodulin-2 A"/>
    <property type="match status" value="1"/>
</dbReference>
<organism evidence="4 5">
    <name type="scientific">Juglans regia</name>
    <name type="common">English walnut</name>
    <dbReference type="NCBI Taxonomy" id="51240"/>
    <lineage>
        <taxon>Eukaryota</taxon>
        <taxon>Viridiplantae</taxon>
        <taxon>Streptophyta</taxon>
        <taxon>Embryophyta</taxon>
        <taxon>Tracheophyta</taxon>
        <taxon>Spermatophyta</taxon>
        <taxon>Magnoliopsida</taxon>
        <taxon>eudicotyledons</taxon>
        <taxon>Gunneridae</taxon>
        <taxon>Pentapetalae</taxon>
        <taxon>rosids</taxon>
        <taxon>fabids</taxon>
        <taxon>Fagales</taxon>
        <taxon>Juglandaceae</taxon>
        <taxon>Juglans</taxon>
    </lineage>
</organism>
<keyword evidence="1" id="KW-0677">Repeat</keyword>
<dbReference type="OrthoDB" id="26525at2759"/>
<dbReference type="InterPro" id="IPR050230">
    <property type="entry name" value="CALM/Myosin/TropC-like"/>
</dbReference>
<dbReference type="SUPFAM" id="SSF47473">
    <property type="entry name" value="EF-hand"/>
    <property type="match status" value="1"/>
</dbReference>
<sequence length="149" mass="16724">MAGALTEDLMAEYREAFCLIDKDSDGYITTEELATIIQSLNENPTKEEVQDMIGEVDADGNGTIDFEEFLNIMERKRKVPTEEPREAFKLFDRDQDGYISANEVSLACVNCLTLSFGCIDRKSTNGTCAFEHTNIPLAVFNNFIVNPHL</sequence>
<dbReference type="InterPro" id="IPR002048">
    <property type="entry name" value="EF_hand_dom"/>
</dbReference>
<dbReference type="AlphaFoldDB" id="A0A6P9F003"/>
<dbReference type="PROSITE" id="PS00018">
    <property type="entry name" value="EF_HAND_1"/>
    <property type="match status" value="3"/>
</dbReference>
<dbReference type="GeneID" id="108997762"/>
<dbReference type="InterPro" id="IPR018247">
    <property type="entry name" value="EF_Hand_1_Ca_BS"/>
</dbReference>
<dbReference type="PROSITE" id="PS50222">
    <property type="entry name" value="EF_HAND_2"/>
    <property type="match status" value="3"/>
</dbReference>
<keyword evidence="4" id="KW-1185">Reference proteome</keyword>
<dbReference type="Pfam" id="PF13499">
    <property type="entry name" value="EF-hand_7"/>
    <property type="match status" value="1"/>
</dbReference>
<evidence type="ECO:0000256" key="1">
    <source>
        <dbReference type="ARBA" id="ARBA00022737"/>
    </source>
</evidence>
<dbReference type="GO" id="GO:0005509">
    <property type="term" value="F:calcium ion binding"/>
    <property type="evidence" value="ECO:0000318"/>
    <property type="project" value="GO_Central"/>
</dbReference>
<evidence type="ECO:0000313" key="4">
    <source>
        <dbReference type="Proteomes" id="UP000235220"/>
    </source>
</evidence>
<evidence type="ECO:0000256" key="2">
    <source>
        <dbReference type="ARBA" id="ARBA00022837"/>
    </source>
</evidence>
<feature type="domain" description="EF-hand" evidence="3">
    <location>
        <begin position="8"/>
        <end position="43"/>
    </location>
</feature>
<dbReference type="InParanoid" id="A0A6P9F003"/>
<protein>
    <submittedName>
        <fullName evidence="5">Neo-calmodulin-like isoform X1</fullName>
    </submittedName>
</protein>
<feature type="domain" description="EF-hand" evidence="3">
    <location>
        <begin position="44"/>
        <end position="79"/>
    </location>
</feature>
<name>A0A6P9F003_JUGRE</name>
<dbReference type="SMART" id="SM00054">
    <property type="entry name" value="EFh"/>
    <property type="match status" value="3"/>
</dbReference>
<dbReference type="Gene3D" id="1.10.238.10">
    <property type="entry name" value="EF-hand"/>
    <property type="match status" value="2"/>
</dbReference>
<dbReference type="PANTHER" id="PTHR23048:SF0">
    <property type="entry name" value="CALMODULIN LIKE 3"/>
    <property type="match status" value="1"/>
</dbReference>
<proteinExistence type="predicted"/>
<keyword evidence="2" id="KW-0106">Calcium</keyword>
<dbReference type="CDD" id="cd00051">
    <property type="entry name" value="EFh"/>
    <property type="match status" value="2"/>
</dbReference>
<gene>
    <name evidence="5" type="primary">LOC108997762</name>
</gene>
<dbReference type="PANTHER" id="PTHR23048">
    <property type="entry name" value="MYOSIN LIGHT CHAIN 1, 3"/>
    <property type="match status" value="1"/>
</dbReference>